<name>A0A433JRI4_9MICO</name>
<keyword evidence="2" id="KW-1185">Reference proteome</keyword>
<evidence type="ECO:0000313" key="2">
    <source>
        <dbReference type="Proteomes" id="UP000274909"/>
    </source>
</evidence>
<accession>A0A433JRI4</accession>
<dbReference type="AlphaFoldDB" id="A0A433JRI4"/>
<evidence type="ECO:0000313" key="1">
    <source>
        <dbReference type="EMBL" id="RUR00963.1"/>
    </source>
</evidence>
<dbReference type="Pfam" id="PF04402">
    <property type="entry name" value="SIMPL"/>
    <property type="match status" value="1"/>
</dbReference>
<dbReference type="EMBL" id="RZGZ01000002">
    <property type="protein sequence ID" value="RUR00963.1"/>
    <property type="molecule type" value="Genomic_DNA"/>
</dbReference>
<dbReference type="Proteomes" id="UP000274909">
    <property type="component" value="Unassembled WGS sequence"/>
</dbReference>
<proteinExistence type="predicted"/>
<dbReference type="RefSeq" id="WP_127047954.1">
    <property type="nucleotide sequence ID" value="NZ_RZGZ01000002.1"/>
</dbReference>
<dbReference type="Gene3D" id="3.30.110.170">
    <property type="entry name" value="Protein of unknown function (DUF541), domain 1"/>
    <property type="match status" value="1"/>
</dbReference>
<comment type="caution">
    <text evidence="1">The sequence shown here is derived from an EMBL/GenBank/DDBJ whole genome shotgun (WGS) entry which is preliminary data.</text>
</comment>
<protein>
    <submittedName>
        <fullName evidence="1">SIMPL domain-containing protein</fullName>
    </submittedName>
</protein>
<gene>
    <name evidence="1" type="ORF">ELQ94_05345</name>
</gene>
<dbReference type="OrthoDB" id="3724496at2"/>
<reference evidence="1 2" key="1">
    <citation type="submission" date="2018-12" db="EMBL/GenBank/DDBJ databases">
        <authorList>
            <person name="Li F."/>
        </authorList>
    </citation>
    <scope>NUCLEOTIDE SEQUENCE [LARGE SCALE GENOMIC DNA]</scope>
    <source>
        <strain evidence="1 2">EGI 6500705</strain>
    </source>
</reference>
<dbReference type="InterPro" id="IPR007497">
    <property type="entry name" value="SIMPL/DUF541"/>
</dbReference>
<organism evidence="1 2">
    <name type="scientific">Labedella endophytica</name>
    <dbReference type="NCBI Taxonomy" id="1523160"/>
    <lineage>
        <taxon>Bacteria</taxon>
        <taxon>Bacillati</taxon>
        <taxon>Actinomycetota</taxon>
        <taxon>Actinomycetes</taxon>
        <taxon>Micrococcales</taxon>
        <taxon>Microbacteriaceae</taxon>
        <taxon>Labedella</taxon>
    </lineage>
</organism>
<sequence>MSETIITVEGGFDHHHPAERGTVRLTAGFQGGDRSSVVARTTQLQAAIAGEAQQLAADPANGPATWWSADRLQVWSEKPWNNQGKQLPLVYHAAVLMEVKFRDFARLADWVERLATIDGVTITGIDWALTEVTKARLTADARHRAVLDATERASSYAHSLGLSTLRPLALADPGMLGDETRPAAPSNGVAMSRSMKADAAASGLDLKPEDITISAKVHARFSAA</sequence>